<keyword evidence="2" id="KW-1185">Reference proteome</keyword>
<comment type="caution">
    <text evidence="1">The sequence shown here is derived from an EMBL/GenBank/DDBJ whole genome shotgun (WGS) entry which is preliminary data.</text>
</comment>
<dbReference type="Proteomes" id="UP001595979">
    <property type="component" value="Unassembled WGS sequence"/>
</dbReference>
<accession>A0ABW1DHG4</accession>
<evidence type="ECO:0000313" key="1">
    <source>
        <dbReference type="EMBL" id="MFC5848097.1"/>
    </source>
</evidence>
<name>A0ABW1DHG4_9DEIO</name>
<sequence length="44" mass="5216">MPGFAHPELHWPTHHWAWFHVMEDEVSHRGQIRLIRRAFGTGSP</sequence>
<dbReference type="SUPFAM" id="SSF109854">
    <property type="entry name" value="DinB/YfiT-like putative metalloenzymes"/>
    <property type="match status" value="1"/>
</dbReference>
<protein>
    <recommendedName>
        <fullName evidence="3">DUF664 domain-containing protein</fullName>
    </recommendedName>
</protein>
<dbReference type="Gene3D" id="1.20.120.450">
    <property type="entry name" value="dinb family like domain"/>
    <property type="match status" value="1"/>
</dbReference>
<proteinExistence type="predicted"/>
<evidence type="ECO:0008006" key="3">
    <source>
        <dbReference type="Google" id="ProtNLM"/>
    </source>
</evidence>
<gene>
    <name evidence="1" type="ORF">ACFPQ6_07210</name>
</gene>
<organism evidence="1 2">
    <name type="scientific">Deinococcus petrolearius</name>
    <dbReference type="NCBI Taxonomy" id="1751295"/>
    <lineage>
        <taxon>Bacteria</taxon>
        <taxon>Thermotogati</taxon>
        <taxon>Deinococcota</taxon>
        <taxon>Deinococci</taxon>
        <taxon>Deinococcales</taxon>
        <taxon>Deinococcaceae</taxon>
        <taxon>Deinococcus</taxon>
    </lineage>
</organism>
<evidence type="ECO:0000313" key="2">
    <source>
        <dbReference type="Proteomes" id="UP001595979"/>
    </source>
</evidence>
<dbReference type="EMBL" id="JBHSOH010000006">
    <property type="protein sequence ID" value="MFC5848097.1"/>
    <property type="molecule type" value="Genomic_DNA"/>
</dbReference>
<dbReference type="InterPro" id="IPR034660">
    <property type="entry name" value="DinB/YfiT-like"/>
</dbReference>
<reference evidence="2" key="1">
    <citation type="journal article" date="2019" name="Int. J. Syst. Evol. Microbiol.">
        <title>The Global Catalogue of Microorganisms (GCM) 10K type strain sequencing project: providing services to taxonomists for standard genome sequencing and annotation.</title>
        <authorList>
            <consortium name="The Broad Institute Genomics Platform"/>
            <consortium name="The Broad Institute Genome Sequencing Center for Infectious Disease"/>
            <person name="Wu L."/>
            <person name="Ma J."/>
        </authorList>
    </citation>
    <scope>NUCLEOTIDE SEQUENCE [LARGE SCALE GENOMIC DNA]</scope>
    <source>
        <strain evidence="2">CGMCC 1.15053</strain>
    </source>
</reference>
<dbReference type="RefSeq" id="WP_380047818.1">
    <property type="nucleotide sequence ID" value="NZ_JBHSOH010000006.1"/>
</dbReference>